<gene>
    <name evidence="1" type="ORF">AGLY_000045</name>
</gene>
<protein>
    <submittedName>
        <fullName evidence="1">Uncharacterized protein</fullName>
    </submittedName>
</protein>
<accession>A0A6G0U604</accession>
<sequence length="291" mass="33726">MSKYILRKKKLKQTTSDNEYISLSCSRICTHIFLEVNFYHYRILFAYSIVDWILDGGLDVLFAVLNIRAFHMDHNIVYALLSLVASSRRHDDRLPTYIKIYNENLYFVEGINPDWISLKDDRSGSELWLKCTLLHCTGVRRTAMMALTTENNINNNSNNTIARNYSGLVSTEKKTRVHTTSGQRLKIDHVIVPLNTDDIYSSESNCFLDSSKWIIHKNKKILSIVKCVHRQVYLYVISMRVDNADNELLAIILSSQDNIANLYIDNINRKYNLLPRPKFQDFSALMDCVQG</sequence>
<reference evidence="1 2" key="1">
    <citation type="submission" date="2019-08" db="EMBL/GenBank/DDBJ databases">
        <title>The genome of the soybean aphid Biotype 1, its phylome, world population structure and adaptation to the North American continent.</title>
        <authorList>
            <person name="Giordano R."/>
            <person name="Donthu R.K."/>
            <person name="Hernandez A.G."/>
            <person name="Wright C.L."/>
            <person name="Zimin A.V."/>
        </authorList>
    </citation>
    <scope>NUCLEOTIDE SEQUENCE [LARGE SCALE GENOMIC DNA]</scope>
    <source>
        <tissue evidence="1">Whole aphids</tissue>
    </source>
</reference>
<dbReference type="Proteomes" id="UP000475862">
    <property type="component" value="Unassembled WGS sequence"/>
</dbReference>
<dbReference type="EMBL" id="VYZN01000001">
    <property type="protein sequence ID" value="KAE9544504.1"/>
    <property type="molecule type" value="Genomic_DNA"/>
</dbReference>
<organism evidence="1 2">
    <name type="scientific">Aphis glycines</name>
    <name type="common">Soybean aphid</name>
    <dbReference type="NCBI Taxonomy" id="307491"/>
    <lineage>
        <taxon>Eukaryota</taxon>
        <taxon>Metazoa</taxon>
        <taxon>Ecdysozoa</taxon>
        <taxon>Arthropoda</taxon>
        <taxon>Hexapoda</taxon>
        <taxon>Insecta</taxon>
        <taxon>Pterygota</taxon>
        <taxon>Neoptera</taxon>
        <taxon>Paraneoptera</taxon>
        <taxon>Hemiptera</taxon>
        <taxon>Sternorrhyncha</taxon>
        <taxon>Aphidomorpha</taxon>
        <taxon>Aphidoidea</taxon>
        <taxon>Aphididae</taxon>
        <taxon>Aphidini</taxon>
        <taxon>Aphis</taxon>
        <taxon>Aphis</taxon>
    </lineage>
</organism>
<comment type="caution">
    <text evidence="1">The sequence shown here is derived from an EMBL/GenBank/DDBJ whole genome shotgun (WGS) entry which is preliminary data.</text>
</comment>
<proteinExistence type="predicted"/>
<keyword evidence="2" id="KW-1185">Reference proteome</keyword>
<name>A0A6G0U604_APHGL</name>
<dbReference type="AlphaFoldDB" id="A0A6G0U604"/>
<evidence type="ECO:0000313" key="1">
    <source>
        <dbReference type="EMBL" id="KAE9544504.1"/>
    </source>
</evidence>
<evidence type="ECO:0000313" key="2">
    <source>
        <dbReference type="Proteomes" id="UP000475862"/>
    </source>
</evidence>